<dbReference type="InterPro" id="IPR029787">
    <property type="entry name" value="Nucleotide_cyclase"/>
</dbReference>
<dbReference type="SUPFAM" id="SSF55073">
    <property type="entry name" value="Nucleotide cyclase"/>
    <property type="match status" value="1"/>
</dbReference>
<dbReference type="InterPro" id="IPR050469">
    <property type="entry name" value="Diguanylate_Cyclase"/>
</dbReference>
<dbReference type="STRING" id="551115.Aazo_5066"/>
<proteinExistence type="predicted"/>
<dbReference type="Pfam" id="PF00072">
    <property type="entry name" value="Response_reg"/>
    <property type="match status" value="1"/>
</dbReference>
<keyword evidence="5" id="KW-1185">Reference proteome</keyword>
<dbReference type="InterPro" id="IPR001789">
    <property type="entry name" value="Sig_transdc_resp-reg_receiver"/>
</dbReference>
<dbReference type="HOGENOM" id="CLU_000445_11_28_3"/>
<organism evidence="4 5">
    <name type="scientific">Nostoc azollae (strain 0708)</name>
    <name type="common">Anabaena azollae (strain 0708)</name>
    <dbReference type="NCBI Taxonomy" id="551115"/>
    <lineage>
        <taxon>Bacteria</taxon>
        <taxon>Bacillati</taxon>
        <taxon>Cyanobacteriota</taxon>
        <taxon>Cyanophyceae</taxon>
        <taxon>Nostocales</taxon>
        <taxon>Nostocaceae</taxon>
        <taxon>Trichormus</taxon>
    </lineage>
</organism>
<dbReference type="PROSITE" id="PS50887">
    <property type="entry name" value="GGDEF"/>
    <property type="match status" value="1"/>
</dbReference>
<dbReference type="InterPro" id="IPR043128">
    <property type="entry name" value="Rev_trsase/Diguanyl_cyclase"/>
</dbReference>
<dbReference type="PANTHER" id="PTHR45138">
    <property type="entry name" value="REGULATORY COMPONENTS OF SENSORY TRANSDUCTION SYSTEM"/>
    <property type="match status" value="1"/>
</dbReference>
<dbReference type="Gene3D" id="3.30.70.270">
    <property type="match status" value="1"/>
</dbReference>
<dbReference type="SMART" id="SM00448">
    <property type="entry name" value="REC"/>
    <property type="match status" value="1"/>
</dbReference>
<name>D7DZZ2_NOSA0</name>
<dbReference type="FunFam" id="3.30.70.270:FF:000001">
    <property type="entry name" value="Diguanylate cyclase domain protein"/>
    <property type="match status" value="1"/>
</dbReference>
<dbReference type="Proteomes" id="UP000001511">
    <property type="component" value="Chromosome"/>
</dbReference>
<gene>
    <name evidence="4" type="ordered locus">Aazo_5066</name>
</gene>
<dbReference type="GO" id="GO:0052621">
    <property type="term" value="F:diguanylate cyclase activity"/>
    <property type="evidence" value="ECO:0007669"/>
    <property type="project" value="TreeGrafter"/>
</dbReference>
<dbReference type="CDD" id="cd19920">
    <property type="entry name" value="REC_PA4781-like"/>
    <property type="match status" value="1"/>
</dbReference>
<dbReference type="GO" id="GO:1902201">
    <property type="term" value="P:negative regulation of bacterial-type flagellum-dependent cell motility"/>
    <property type="evidence" value="ECO:0007669"/>
    <property type="project" value="TreeGrafter"/>
</dbReference>
<dbReference type="NCBIfam" id="TIGR00254">
    <property type="entry name" value="GGDEF"/>
    <property type="match status" value="1"/>
</dbReference>
<dbReference type="eggNOG" id="COG3706">
    <property type="taxonomic scope" value="Bacteria"/>
</dbReference>
<dbReference type="RefSeq" id="WP_013193171.1">
    <property type="nucleotide sequence ID" value="NC_014248.1"/>
</dbReference>
<dbReference type="Gene3D" id="3.40.50.2300">
    <property type="match status" value="1"/>
</dbReference>
<dbReference type="OrthoDB" id="9115at2"/>
<dbReference type="AlphaFoldDB" id="D7DZZ2"/>
<dbReference type="InterPro" id="IPR000160">
    <property type="entry name" value="GGDEF_dom"/>
</dbReference>
<dbReference type="SMART" id="SM00267">
    <property type="entry name" value="GGDEF"/>
    <property type="match status" value="1"/>
</dbReference>
<protein>
    <submittedName>
        <fullName evidence="4">Response regulator receiver modulated diguanylate cyclase</fullName>
    </submittedName>
</protein>
<feature type="domain" description="GGDEF" evidence="3">
    <location>
        <begin position="199"/>
        <end position="336"/>
    </location>
</feature>
<sequence>MFSSDYEHNFGQILIVDDNPDNLRLLSKMLESKGFKVKKTVSGEIAIQAAKIEPPDLILLDINMPDMNGYEVCRQLKSQEKTANIPIIFISALDQTTDKIIAFEIGGGDYITKPFQELEVLARVRNQVVIYQQNQQLIQQNKLLQQEIKERQRFEAALLAANQQLQLFVFLDGLTGVANRRKFDEYLNSEWQRLAREKLPLSLLLCDVDFFKNYNDTYGHLTGDDCLKQIAKTLKLSVRRPSDLLARYGGEEFAVILSNTNDKVAIYLAEDIRQKVYNLKIPHAQSKVDNYVTLSIGVATIFPNMQIAPNTLIEVGDQALYTAKAQGRNRIVSKNLMS</sequence>
<dbReference type="PANTHER" id="PTHR45138:SF9">
    <property type="entry name" value="DIGUANYLATE CYCLASE DGCM-RELATED"/>
    <property type="match status" value="1"/>
</dbReference>
<feature type="modified residue" description="4-aspartylphosphate" evidence="1">
    <location>
        <position position="61"/>
    </location>
</feature>
<dbReference type="InterPro" id="IPR011006">
    <property type="entry name" value="CheY-like_superfamily"/>
</dbReference>
<evidence type="ECO:0000256" key="1">
    <source>
        <dbReference type="PROSITE-ProRule" id="PRU00169"/>
    </source>
</evidence>
<evidence type="ECO:0000259" key="3">
    <source>
        <dbReference type="PROSITE" id="PS50887"/>
    </source>
</evidence>
<keyword evidence="1" id="KW-0597">Phosphoprotein</keyword>
<dbReference type="Pfam" id="PF00990">
    <property type="entry name" value="GGDEF"/>
    <property type="match status" value="1"/>
</dbReference>
<dbReference type="KEGG" id="naz:Aazo_5066"/>
<accession>D7DZZ2</accession>
<evidence type="ECO:0000259" key="2">
    <source>
        <dbReference type="PROSITE" id="PS50110"/>
    </source>
</evidence>
<dbReference type="PROSITE" id="PS50110">
    <property type="entry name" value="RESPONSE_REGULATORY"/>
    <property type="match status" value="1"/>
</dbReference>
<dbReference type="GO" id="GO:0005886">
    <property type="term" value="C:plasma membrane"/>
    <property type="evidence" value="ECO:0007669"/>
    <property type="project" value="TreeGrafter"/>
</dbReference>
<dbReference type="GO" id="GO:0000160">
    <property type="term" value="P:phosphorelay signal transduction system"/>
    <property type="evidence" value="ECO:0007669"/>
    <property type="project" value="InterPro"/>
</dbReference>
<evidence type="ECO:0000313" key="5">
    <source>
        <dbReference type="Proteomes" id="UP000001511"/>
    </source>
</evidence>
<dbReference type="GO" id="GO:0043709">
    <property type="term" value="P:cell adhesion involved in single-species biofilm formation"/>
    <property type="evidence" value="ECO:0007669"/>
    <property type="project" value="TreeGrafter"/>
</dbReference>
<evidence type="ECO:0000313" key="4">
    <source>
        <dbReference type="EMBL" id="ADI66162.1"/>
    </source>
</evidence>
<dbReference type="CDD" id="cd01949">
    <property type="entry name" value="GGDEF"/>
    <property type="match status" value="1"/>
</dbReference>
<dbReference type="EMBL" id="CP002059">
    <property type="protein sequence ID" value="ADI66162.1"/>
    <property type="molecule type" value="Genomic_DNA"/>
</dbReference>
<dbReference type="SUPFAM" id="SSF52172">
    <property type="entry name" value="CheY-like"/>
    <property type="match status" value="1"/>
</dbReference>
<reference evidence="4 5" key="1">
    <citation type="journal article" date="2010" name="PLoS ONE">
        <title>Genome erosion in a nitrogen-fixing vertically transmitted endosymbiotic multicellular cyanobacterium.</title>
        <authorList>
            <person name="Ran L."/>
            <person name="Larsson J."/>
            <person name="Vigil-Stenman T."/>
            <person name="Nylander J.A."/>
            <person name="Ininbergs K."/>
            <person name="Zheng W.W."/>
            <person name="Lapidus A."/>
            <person name="Lowry S."/>
            <person name="Haselkorn R."/>
            <person name="Bergman B."/>
        </authorList>
    </citation>
    <scope>NUCLEOTIDE SEQUENCE [LARGE SCALE GENOMIC DNA]</scope>
    <source>
        <strain evidence="4 5">0708</strain>
    </source>
</reference>
<feature type="domain" description="Response regulatory" evidence="2">
    <location>
        <begin position="12"/>
        <end position="128"/>
    </location>
</feature>